<dbReference type="EMBL" id="CAXAMN010026262">
    <property type="protein sequence ID" value="CAK9101741.1"/>
    <property type="molecule type" value="Genomic_DNA"/>
</dbReference>
<protein>
    <submittedName>
        <fullName evidence="2">Uncharacterized protein</fullName>
    </submittedName>
</protein>
<sequence>FITSPSVALGRPAPVLPGRSMDELTQAPKSHRGTDPDASGSSCVTLAVVTVRQEDSLSSQILGHFNVGSQLKVLQLSNAKPGELLRAEVKSASMQGWITVRNTGGQALVGMEANKVSRSTRLEDVMKGSQLETLRLMTLRAGEALSSECVGQLPPHTRITVLEVLAEPQGALRRAKISTLESSQCVTQKMGRTVSTRCKTSQLVRNCAICPSARPFVKSRR</sequence>
<feature type="region of interest" description="Disordered" evidence="1">
    <location>
        <begin position="12"/>
        <end position="41"/>
    </location>
</feature>
<feature type="non-terminal residue" evidence="2">
    <location>
        <position position="1"/>
    </location>
</feature>
<organism evidence="2 3">
    <name type="scientific">Durusdinium trenchii</name>
    <dbReference type="NCBI Taxonomy" id="1381693"/>
    <lineage>
        <taxon>Eukaryota</taxon>
        <taxon>Sar</taxon>
        <taxon>Alveolata</taxon>
        <taxon>Dinophyceae</taxon>
        <taxon>Suessiales</taxon>
        <taxon>Symbiodiniaceae</taxon>
        <taxon>Durusdinium</taxon>
    </lineage>
</organism>
<keyword evidence="3" id="KW-1185">Reference proteome</keyword>
<proteinExistence type="predicted"/>
<comment type="caution">
    <text evidence="2">The sequence shown here is derived from an EMBL/GenBank/DDBJ whole genome shotgun (WGS) entry which is preliminary data.</text>
</comment>
<dbReference type="Proteomes" id="UP001642484">
    <property type="component" value="Unassembled WGS sequence"/>
</dbReference>
<evidence type="ECO:0000313" key="3">
    <source>
        <dbReference type="Proteomes" id="UP001642484"/>
    </source>
</evidence>
<reference evidence="2 3" key="1">
    <citation type="submission" date="2024-02" db="EMBL/GenBank/DDBJ databases">
        <authorList>
            <person name="Chen Y."/>
            <person name="Shah S."/>
            <person name="Dougan E. K."/>
            <person name="Thang M."/>
            <person name="Chan C."/>
        </authorList>
    </citation>
    <scope>NUCLEOTIDE SEQUENCE [LARGE SCALE GENOMIC DNA]</scope>
</reference>
<evidence type="ECO:0000313" key="2">
    <source>
        <dbReference type="EMBL" id="CAK9101741.1"/>
    </source>
</evidence>
<evidence type="ECO:0000256" key="1">
    <source>
        <dbReference type="SAM" id="MobiDB-lite"/>
    </source>
</evidence>
<gene>
    <name evidence="2" type="ORF">CCMP2556_LOCUS47957</name>
</gene>
<accession>A0ABP0RR97</accession>
<name>A0ABP0RR97_9DINO</name>